<dbReference type="Gene3D" id="3.30.300.70">
    <property type="entry name" value="RimP-like superfamily, N-terminal"/>
    <property type="match status" value="1"/>
</dbReference>
<dbReference type="RefSeq" id="WP_203670514.1">
    <property type="nucleotide sequence ID" value="NZ_BONP01000001.1"/>
</dbReference>
<dbReference type="HAMAP" id="MF_01077">
    <property type="entry name" value="RimP"/>
    <property type="match status" value="1"/>
</dbReference>
<evidence type="ECO:0000256" key="1">
    <source>
        <dbReference type="ARBA" id="ARBA00022490"/>
    </source>
</evidence>
<dbReference type="PANTHER" id="PTHR33867">
    <property type="entry name" value="RIBOSOME MATURATION FACTOR RIMP"/>
    <property type="match status" value="1"/>
</dbReference>
<organism evidence="6 7">
    <name type="scientific">Cellulomonas phragmiteti</name>
    <dbReference type="NCBI Taxonomy" id="478780"/>
    <lineage>
        <taxon>Bacteria</taxon>
        <taxon>Bacillati</taxon>
        <taxon>Actinomycetota</taxon>
        <taxon>Actinomycetes</taxon>
        <taxon>Micrococcales</taxon>
        <taxon>Cellulomonadaceae</taxon>
        <taxon>Cellulomonas</taxon>
    </lineage>
</organism>
<comment type="similarity">
    <text evidence="3">Belongs to the RimP family.</text>
</comment>
<dbReference type="PANTHER" id="PTHR33867:SF1">
    <property type="entry name" value="RIBOSOME MATURATION FACTOR RIMP"/>
    <property type="match status" value="1"/>
</dbReference>
<dbReference type="SUPFAM" id="SSF75420">
    <property type="entry name" value="YhbC-like, N-terminal domain"/>
    <property type="match status" value="1"/>
</dbReference>
<evidence type="ECO:0000313" key="6">
    <source>
        <dbReference type="EMBL" id="GIG38467.1"/>
    </source>
</evidence>
<reference evidence="6 7" key="1">
    <citation type="submission" date="2021-01" db="EMBL/GenBank/DDBJ databases">
        <title>Whole genome shotgun sequence of Cellulomonas phragmiteti NBRC 110785.</title>
        <authorList>
            <person name="Komaki H."/>
            <person name="Tamura T."/>
        </authorList>
    </citation>
    <scope>NUCLEOTIDE SEQUENCE [LARGE SCALE GENOMIC DNA]</scope>
    <source>
        <strain evidence="6 7">NBRC 110785</strain>
    </source>
</reference>
<comment type="caution">
    <text evidence="6">The sequence shown here is derived from an EMBL/GenBank/DDBJ whole genome shotgun (WGS) entry which is preliminary data.</text>
</comment>
<name>A0ABQ4DHH3_9CELL</name>
<comment type="subcellular location">
    <subcellularLocation>
        <location evidence="3">Cytoplasm</location>
    </subcellularLocation>
</comment>
<evidence type="ECO:0000313" key="7">
    <source>
        <dbReference type="Proteomes" id="UP000614741"/>
    </source>
</evidence>
<evidence type="ECO:0000259" key="5">
    <source>
        <dbReference type="Pfam" id="PF02576"/>
    </source>
</evidence>
<evidence type="ECO:0000256" key="3">
    <source>
        <dbReference type="HAMAP-Rule" id="MF_01077"/>
    </source>
</evidence>
<proteinExistence type="inferred from homology"/>
<comment type="function">
    <text evidence="3">Required for maturation of 30S ribosomal subunits.</text>
</comment>
<dbReference type="Proteomes" id="UP000614741">
    <property type="component" value="Unassembled WGS sequence"/>
</dbReference>
<keyword evidence="7" id="KW-1185">Reference proteome</keyword>
<evidence type="ECO:0000256" key="2">
    <source>
        <dbReference type="ARBA" id="ARBA00022517"/>
    </source>
</evidence>
<dbReference type="InterPro" id="IPR035956">
    <property type="entry name" value="RimP_N_sf"/>
</dbReference>
<keyword evidence="2 3" id="KW-0690">Ribosome biogenesis</keyword>
<gene>
    <name evidence="3 6" type="primary">rimP</name>
    <name evidence="6" type="ORF">Cph01nite_02290</name>
</gene>
<dbReference type="Pfam" id="PF02576">
    <property type="entry name" value="RimP_N"/>
    <property type="match status" value="1"/>
</dbReference>
<keyword evidence="1 3" id="KW-0963">Cytoplasm</keyword>
<sequence>MGAPATAPRVREIVEAAVTGAGLVLDGLEVTGSGRSTVVRVAVDLADDDAGTLDLDRVGEVTRVVSDALDAADVLPSAYTLEVGSPGAERPLTVARHWRRARGRTVVVRRTDGRTLTGRLEQVGDGDVPDLVVVPVTSPGKGRRPVEGAPVTLAWDDVRDARVQVDLAAVRDDDTDEDATGSPDGAGRG</sequence>
<dbReference type="InterPro" id="IPR028989">
    <property type="entry name" value="RimP_N"/>
</dbReference>
<dbReference type="EMBL" id="BONP01000001">
    <property type="protein sequence ID" value="GIG38467.1"/>
    <property type="molecule type" value="Genomic_DNA"/>
</dbReference>
<protein>
    <recommendedName>
        <fullName evidence="3">Ribosome maturation factor RimP</fullName>
    </recommendedName>
</protein>
<dbReference type="InterPro" id="IPR003728">
    <property type="entry name" value="Ribosome_maturation_RimP"/>
</dbReference>
<feature type="domain" description="Ribosome maturation factor RimP N-terminal" evidence="5">
    <location>
        <begin position="13"/>
        <end position="89"/>
    </location>
</feature>
<accession>A0ABQ4DHH3</accession>
<evidence type="ECO:0000256" key="4">
    <source>
        <dbReference type="SAM" id="MobiDB-lite"/>
    </source>
</evidence>
<feature type="region of interest" description="Disordered" evidence="4">
    <location>
        <begin position="168"/>
        <end position="189"/>
    </location>
</feature>